<dbReference type="PANTHER" id="PTHR48419">
    <property type="entry name" value="SULFOTRANSFERASE DOMAIN-CONTAINING PROTEIN"/>
    <property type="match status" value="1"/>
</dbReference>
<dbReference type="PANTHER" id="PTHR48419:SF1">
    <property type="entry name" value="SULFOTRANSFERASE DOMAIN-CONTAINING PROTEIN"/>
    <property type="match status" value="1"/>
</dbReference>
<name>A0A0D2HEB3_9EURO</name>
<dbReference type="VEuPathDB" id="FungiDB:Z518_03570"/>
<dbReference type="InterPro" id="IPR053226">
    <property type="entry name" value="Pyrrolopyrazine_biosynth_F"/>
</dbReference>
<protein>
    <recommendedName>
        <fullName evidence="3">Sulfotransferase domain-containing protein</fullName>
    </recommendedName>
</protein>
<dbReference type="HOGENOM" id="CLU_033907_2_0_1"/>
<dbReference type="Proteomes" id="UP000053617">
    <property type="component" value="Unassembled WGS sequence"/>
</dbReference>
<dbReference type="GeneID" id="25291641"/>
<dbReference type="SUPFAM" id="SSF52540">
    <property type="entry name" value="P-loop containing nucleoside triphosphate hydrolases"/>
    <property type="match status" value="1"/>
</dbReference>
<evidence type="ECO:0000313" key="1">
    <source>
        <dbReference type="EMBL" id="KIX08913.1"/>
    </source>
</evidence>
<dbReference type="EMBL" id="KN847476">
    <property type="protein sequence ID" value="KIX08913.1"/>
    <property type="molecule type" value="Genomic_DNA"/>
</dbReference>
<proteinExistence type="predicted"/>
<sequence>MALSPPYRFYLLTSPRTASNLLIRMLNLQNQPSLLQGSKNEYFFEPTLAWKFENKTIGIHIDELGKLQKAELKHSYQICFEALSEQVNVAAAQGKNIFVKEHVGWLTEPVAETEFVFGEHSARELPWTIHTSYNSTHSALNKTILPDEYLKTWLPTFLIRHPTLTFPSIYRTTVDNEGRQAARDDPVHTLEMTMHWSRVLYDWYMQQEHLSRFSAENGTNWPIILDADDVMLNPQVMIRYSKIVGFDPSVLRFSWEATSREELEQMSKLERRMRSTISASTGILKEKASADLNIDTEVIKWRTEFGQKEAEKIASWVRAAMPDYEYMKARRLGPV</sequence>
<reference evidence="1 2" key="1">
    <citation type="submission" date="2015-01" db="EMBL/GenBank/DDBJ databases">
        <title>The Genome Sequence of Rhinocladiella mackenzie CBS 650.93.</title>
        <authorList>
            <consortium name="The Broad Institute Genomics Platform"/>
            <person name="Cuomo C."/>
            <person name="de Hoog S."/>
            <person name="Gorbushina A."/>
            <person name="Stielow B."/>
            <person name="Teixiera M."/>
            <person name="Abouelleil A."/>
            <person name="Chapman S.B."/>
            <person name="Priest M."/>
            <person name="Young S.K."/>
            <person name="Wortman J."/>
            <person name="Nusbaum C."/>
            <person name="Birren B."/>
        </authorList>
    </citation>
    <scope>NUCLEOTIDE SEQUENCE [LARGE SCALE GENOMIC DNA]</scope>
    <source>
        <strain evidence="1 2">CBS 650.93</strain>
    </source>
</reference>
<organism evidence="1 2">
    <name type="scientific">Rhinocladiella mackenziei CBS 650.93</name>
    <dbReference type="NCBI Taxonomy" id="1442369"/>
    <lineage>
        <taxon>Eukaryota</taxon>
        <taxon>Fungi</taxon>
        <taxon>Dikarya</taxon>
        <taxon>Ascomycota</taxon>
        <taxon>Pezizomycotina</taxon>
        <taxon>Eurotiomycetes</taxon>
        <taxon>Chaetothyriomycetidae</taxon>
        <taxon>Chaetothyriales</taxon>
        <taxon>Herpotrichiellaceae</taxon>
        <taxon>Rhinocladiella</taxon>
    </lineage>
</organism>
<dbReference type="Gene3D" id="3.40.50.300">
    <property type="entry name" value="P-loop containing nucleotide triphosphate hydrolases"/>
    <property type="match status" value="1"/>
</dbReference>
<dbReference type="RefSeq" id="XP_013276049.1">
    <property type="nucleotide sequence ID" value="XM_013420595.1"/>
</dbReference>
<gene>
    <name evidence="1" type="ORF">Z518_03570</name>
</gene>
<accession>A0A0D2HEB3</accession>
<dbReference type="InterPro" id="IPR027417">
    <property type="entry name" value="P-loop_NTPase"/>
</dbReference>
<dbReference type="OrthoDB" id="3650366at2759"/>
<evidence type="ECO:0008006" key="3">
    <source>
        <dbReference type="Google" id="ProtNLM"/>
    </source>
</evidence>
<keyword evidence="2" id="KW-1185">Reference proteome</keyword>
<dbReference type="STRING" id="1442369.A0A0D2HEB3"/>
<evidence type="ECO:0000313" key="2">
    <source>
        <dbReference type="Proteomes" id="UP000053617"/>
    </source>
</evidence>
<dbReference type="AlphaFoldDB" id="A0A0D2HEB3"/>